<dbReference type="Proteomes" id="UP000321436">
    <property type="component" value="Unassembled WGS sequence"/>
</dbReference>
<dbReference type="InterPro" id="IPR036388">
    <property type="entry name" value="WH-like_DNA-bd_sf"/>
</dbReference>
<feature type="domain" description="RNA polymerase sigma-70 region 2" evidence="6">
    <location>
        <begin position="3"/>
        <end position="42"/>
    </location>
</feature>
<dbReference type="InterPro" id="IPR039425">
    <property type="entry name" value="RNA_pol_sigma-70-like"/>
</dbReference>
<dbReference type="InterPro" id="IPR014284">
    <property type="entry name" value="RNA_pol_sigma-70_dom"/>
</dbReference>
<keyword evidence="3" id="KW-0731">Sigma factor</keyword>
<dbReference type="InterPro" id="IPR007627">
    <property type="entry name" value="RNA_pol_sigma70_r2"/>
</dbReference>
<dbReference type="Gene3D" id="1.10.10.10">
    <property type="entry name" value="Winged helix-like DNA-binding domain superfamily/Winged helix DNA-binding domain"/>
    <property type="match status" value="1"/>
</dbReference>
<evidence type="ECO:0000256" key="4">
    <source>
        <dbReference type="ARBA" id="ARBA00023163"/>
    </source>
</evidence>
<dbReference type="InterPro" id="IPR013324">
    <property type="entry name" value="RNA_pol_sigma_r3/r4-like"/>
</dbReference>
<dbReference type="GO" id="GO:0016987">
    <property type="term" value="F:sigma factor activity"/>
    <property type="evidence" value="ECO:0007669"/>
    <property type="project" value="UniProtKB-KW"/>
</dbReference>
<proteinExistence type="inferred from homology"/>
<organism evidence="8 9">
    <name type="scientific">Chitinophaga cymbidii</name>
    <dbReference type="NCBI Taxonomy" id="1096750"/>
    <lineage>
        <taxon>Bacteria</taxon>
        <taxon>Pseudomonadati</taxon>
        <taxon>Bacteroidota</taxon>
        <taxon>Chitinophagia</taxon>
        <taxon>Chitinophagales</taxon>
        <taxon>Chitinophagaceae</taxon>
        <taxon>Chitinophaga</taxon>
    </lineage>
</organism>
<keyword evidence="5" id="KW-0812">Transmembrane</keyword>
<dbReference type="Pfam" id="PF04542">
    <property type="entry name" value="Sigma70_r2"/>
    <property type="match status" value="1"/>
</dbReference>
<reference evidence="8 9" key="1">
    <citation type="submission" date="2019-07" db="EMBL/GenBank/DDBJ databases">
        <title>Whole genome shotgun sequence of Chitinophaga cymbidii NBRC 109752.</title>
        <authorList>
            <person name="Hosoyama A."/>
            <person name="Uohara A."/>
            <person name="Ohji S."/>
            <person name="Ichikawa N."/>
        </authorList>
    </citation>
    <scope>NUCLEOTIDE SEQUENCE [LARGE SCALE GENOMIC DNA]</scope>
    <source>
        <strain evidence="8 9">NBRC 109752</strain>
    </source>
</reference>
<keyword evidence="5" id="KW-1133">Transmembrane helix</keyword>
<feature type="domain" description="RNA polymerase sigma factor 70 region 4 type 2" evidence="7">
    <location>
        <begin position="78"/>
        <end position="129"/>
    </location>
</feature>
<dbReference type="InterPro" id="IPR013249">
    <property type="entry name" value="RNA_pol_sigma70_r4_t2"/>
</dbReference>
<dbReference type="AlphaFoldDB" id="A0A512RMY0"/>
<dbReference type="Gene3D" id="1.10.1740.10">
    <property type="match status" value="1"/>
</dbReference>
<feature type="transmembrane region" description="Helical" evidence="5">
    <location>
        <begin position="132"/>
        <end position="152"/>
    </location>
</feature>
<dbReference type="SUPFAM" id="SSF88659">
    <property type="entry name" value="Sigma3 and sigma4 domains of RNA polymerase sigma factors"/>
    <property type="match status" value="1"/>
</dbReference>
<dbReference type="PANTHER" id="PTHR43133:SF46">
    <property type="entry name" value="RNA POLYMERASE SIGMA-70 FACTOR ECF SUBFAMILY"/>
    <property type="match status" value="1"/>
</dbReference>
<dbReference type="CDD" id="cd06171">
    <property type="entry name" value="Sigma70_r4"/>
    <property type="match status" value="1"/>
</dbReference>
<evidence type="ECO:0000256" key="1">
    <source>
        <dbReference type="ARBA" id="ARBA00010641"/>
    </source>
</evidence>
<comment type="similarity">
    <text evidence="1">Belongs to the sigma-70 factor family. ECF subfamily.</text>
</comment>
<keyword evidence="5" id="KW-0472">Membrane</keyword>
<gene>
    <name evidence="8" type="ORF">CCY01nite_33080</name>
</gene>
<dbReference type="InterPro" id="IPR013325">
    <property type="entry name" value="RNA_pol_sigma_r2"/>
</dbReference>
<dbReference type="GO" id="GO:0006352">
    <property type="term" value="P:DNA-templated transcription initiation"/>
    <property type="evidence" value="ECO:0007669"/>
    <property type="project" value="InterPro"/>
</dbReference>
<comment type="caution">
    <text evidence="8">The sequence shown here is derived from an EMBL/GenBank/DDBJ whole genome shotgun (WGS) entry which is preliminary data.</text>
</comment>
<protein>
    <submittedName>
        <fullName evidence="8">RNA polymerase subunit sigma-24</fullName>
    </submittedName>
</protein>
<sequence length="153" mass="17405">MIAADVVQDAFERLWERHADFAHEAAIRSFLYVTVKNAILDMQKHDKVVRKYSAMQRTEADMQDTMLERMIEAEALADVHRALQKLPEGCRSVLNLGYFQGLRNAEIARQLQVSVNTVKSQKMRAIKLLKELFAGSANTSLMVALVHMAALFR</sequence>
<name>A0A512RMY0_9BACT</name>
<dbReference type="Pfam" id="PF08281">
    <property type="entry name" value="Sigma70_r4_2"/>
    <property type="match status" value="1"/>
</dbReference>
<evidence type="ECO:0000256" key="3">
    <source>
        <dbReference type="ARBA" id="ARBA00023082"/>
    </source>
</evidence>
<keyword evidence="9" id="KW-1185">Reference proteome</keyword>
<evidence type="ECO:0000256" key="2">
    <source>
        <dbReference type="ARBA" id="ARBA00023015"/>
    </source>
</evidence>
<dbReference type="NCBIfam" id="TIGR02937">
    <property type="entry name" value="sigma70-ECF"/>
    <property type="match status" value="1"/>
</dbReference>
<evidence type="ECO:0000259" key="7">
    <source>
        <dbReference type="Pfam" id="PF08281"/>
    </source>
</evidence>
<evidence type="ECO:0000313" key="8">
    <source>
        <dbReference type="EMBL" id="GEP97048.1"/>
    </source>
</evidence>
<accession>A0A512RMY0</accession>
<dbReference type="SUPFAM" id="SSF88946">
    <property type="entry name" value="Sigma2 domain of RNA polymerase sigma factors"/>
    <property type="match status" value="1"/>
</dbReference>
<evidence type="ECO:0000259" key="6">
    <source>
        <dbReference type="Pfam" id="PF04542"/>
    </source>
</evidence>
<evidence type="ECO:0000256" key="5">
    <source>
        <dbReference type="SAM" id="Phobius"/>
    </source>
</evidence>
<evidence type="ECO:0000313" key="9">
    <source>
        <dbReference type="Proteomes" id="UP000321436"/>
    </source>
</evidence>
<dbReference type="EMBL" id="BKAU01000004">
    <property type="protein sequence ID" value="GEP97048.1"/>
    <property type="molecule type" value="Genomic_DNA"/>
</dbReference>
<dbReference type="PANTHER" id="PTHR43133">
    <property type="entry name" value="RNA POLYMERASE ECF-TYPE SIGMA FACTO"/>
    <property type="match status" value="1"/>
</dbReference>
<keyword evidence="2" id="KW-0805">Transcription regulation</keyword>
<keyword evidence="4" id="KW-0804">Transcription</keyword>
<dbReference type="GO" id="GO:0003677">
    <property type="term" value="F:DNA binding"/>
    <property type="evidence" value="ECO:0007669"/>
    <property type="project" value="InterPro"/>
</dbReference>